<dbReference type="SUPFAM" id="SSF81321">
    <property type="entry name" value="Family A G protein-coupled receptor-like"/>
    <property type="match status" value="1"/>
</dbReference>
<evidence type="ECO:0000256" key="5">
    <source>
        <dbReference type="ARBA" id="ARBA00023136"/>
    </source>
</evidence>
<sequence length="217" mass="24597">MEVRNQTSVTEFLLSGLVDDPSLNYLFFVIFLLMYLMTLLGNFSMISLISCSPTLRNPMYFFLGHLSFSDVCYSSGITPKIISNMVSRRLVISFQGCAAQLFFFVLFVTAECFLVTVMAYDRYVATCNPLLYVMIMSRDFPMELVGMAYCGGIITTTIQTSCTFRLSFCNSNKVNHFYCDIPPLLKLSCTNTSMRDMSVREFSSLRLVVFPVFSLLA</sequence>
<evidence type="ECO:0000313" key="10">
    <source>
        <dbReference type="RefSeq" id="XP_041441514.1"/>
    </source>
</evidence>
<keyword evidence="3 8" id="KW-1133">Transmembrane helix</keyword>
<keyword evidence="2 8" id="KW-0812">Transmembrane</keyword>
<organism evidence="9 11">
    <name type="scientific">Xenopus laevis</name>
    <name type="common">African clawed frog</name>
    <dbReference type="NCBI Taxonomy" id="8355"/>
    <lineage>
        <taxon>Eukaryota</taxon>
        <taxon>Metazoa</taxon>
        <taxon>Chordata</taxon>
        <taxon>Craniata</taxon>
        <taxon>Vertebrata</taxon>
        <taxon>Euteleostomi</taxon>
        <taxon>Amphibia</taxon>
        <taxon>Batrachia</taxon>
        <taxon>Anura</taxon>
        <taxon>Pipoidea</taxon>
        <taxon>Pipidae</taxon>
        <taxon>Xenopodinae</taxon>
        <taxon>Xenopus</taxon>
        <taxon>Xenopus</taxon>
    </lineage>
</organism>
<dbReference type="FunFam" id="1.20.1070.10:FF:000410">
    <property type="entry name" value="Olfactory receptor 1348"/>
    <property type="match status" value="1"/>
</dbReference>
<dbReference type="PANTHER" id="PTHR48018">
    <property type="entry name" value="OLFACTORY RECEPTOR"/>
    <property type="match status" value="1"/>
</dbReference>
<evidence type="ECO:0000256" key="8">
    <source>
        <dbReference type="SAM" id="Phobius"/>
    </source>
</evidence>
<dbReference type="KEGG" id="xla:121401245"/>
<dbReference type="GO" id="GO:0004930">
    <property type="term" value="F:G protein-coupled receptor activity"/>
    <property type="evidence" value="ECO:0007669"/>
    <property type="project" value="UniProtKB-KW"/>
</dbReference>
<protein>
    <submittedName>
        <fullName evidence="10 11">Olfactory receptor 1020</fullName>
    </submittedName>
</protein>
<dbReference type="Proteomes" id="UP000186698">
    <property type="component" value="Chromosome 3L"/>
</dbReference>
<evidence type="ECO:0000313" key="9">
    <source>
        <dbReference type="Proteomes" id="UP000186698"/>
    </source>
</evidence>
<name>A0A8J1MKF0_XENLA</name>
<dbReference type="Gene3D" id="1.20.1070.10">
    <property type="entry name" value="Rhodopsin 7-helix transmembrane proteins"/>
    <property type="match status" value="1"/>
</dbReference>
<keyword evidence="7" id="KW-0807">Transducer</keyword>
<keyword evidence="9" id="KW-1185">Reference proteome</keyword>
<dbReference type="GO" id="GO:0016020">
    <property type="term" value="C:membrane"/>
    <property type="evidence" value="ECO:0007669"/>
    <property type="project" value="UniProtKB-SubCell"/>
</dbReference>
<comment type="subcellular location">
    <subcellularLocation>
        <location evidence="1">Membrane</location>
        <topology evidence="1">Multi-pass membrane protein</topology>
    </subcellularLocation>
</comment>
<evidence type="ECO:0000256" key="2">
    <source>
        <dbReference type="ARBA" id="ARBA00022692"/>
    </source>
</evidence>
<evidence type="ECO:0000256" key="6">
    <source>
        <dbReference type="ARBA" id="ARBA00023170"/>
    </source>
</evidence>
<feature type="transmembrane region" description="Helical" evidence="8">
    <location>
        <begin position="25"/>
        <end position="49"/>
    </location>
</feature>
<feature type="transmembrane region" description="Helical" evidence="8">
    <location>
        <begin position="140"/>
        <end position="158"/>
    </location>
</feature>
<evidence type="ECO:0000256" key="4">
    <source>
        <dbReference type="ARBA" id="ARBA00023040"/>
    </source>
</evidence>
<evidence type="ECO:0000256" key="1">
    <source>
        <dbReference type="ARBA" id="ARBA00004141"/>
    </source>
</evidence>
<keyword evidence="4" id="KW-0297">G-protein coupled receptor</keyword>
<dbReference type="RefSeq" id="XP_041441515.1">
    <property type="nucleotide sequence ID" value="XM_041585581.1"/>
</dbReference>
<keyword evidence="6 10" id="KW-0675">Receptor</keyword>
<dbReference type="InterPro" id="IPR000276">
    <property type="entry name" value="GPCR_Rhodpsn"/>
</dbReference>
<dbReference type="InterPro" id="IPR000725">
    <property type="entry name" value="Olfact_rcpt"/>
</dbReference>
<dbReference type="OrthoDB" id="9827639at2759"/>
<dbReference type="GO" id="GO:0005549">
    <property type="term" value="F:odorant binding"/>
    <property type="evidence" value="ECO:0000318"/>
    <property type="project" value="GO_Central"/>
</dbReference>
<dbReference type="AlphaFoldDB" id="A0A8J1MKF0"/>
<evidence type="ECO:0000313" key="11">
    <source>
        <dbReference type="RefSeq" id="XP_041441515.1"/>
    </source>
</evidence>
<proteinExistence type="predicted"/>
<dbReference type="GeneID" id="121401245"/>
<accession>A0A8J1MKF0</accession>
<evidence type="ECO:0000256" key="3">
    <source>
        <dbReference type="ARBA" id="ARBA00022989"/>
    </source>
</evidence>
<gene>
    <name evidence="11" type="primary">LOC121401245</name>
    <name evidence="10" type="synonym">LOC108712330</name>
</gene>
<dbReference type="Pfam" id="PF13853">
    <property type="entry name" value="7tm_4"/>
    <property type="match status" value="1"/>
</dbReference>
<dbReference type="KEGG" id="xla:108712330"/>
<keyword evidence="5 8" id="KW-0472">Membrane</keyword>
<dbReference type="GO" id="GO:0004984">
    <property type="term" value="F:olfactory receptor activity"/>
    <property type="evidence" value="ECO:0000318"/>
    <property type="project" value="GO_Central"/>
</dbReference>
<dbReference type="RefSeq" id="XP_041441514.1">
    <property type="nucleotide sequence ID" value="XM_041585580.1"/>
</dbReference>
<dbReference type="PRINTS" id="PR00237">
    <property type="entry name" value="GPCRRHODOPSN"/>
</dbReference>
<reference evidence="10 11" key="1">
    <citation type="submission" date="2025-04" db="UniProtKB">
        <authorList>
            <consortium name="RefSeq"/>
        </authorList>
    </citation>
    <scope>IDENTIFICATION</scope>
    <source>
        <strain evidence="10 11">J_2021</strain>
        <tissue evidence="10 11">Erythrocytes</tissue>
    </source>
</reference>
<dbReference type="PRINTS" id="PR00245">
    <property type="entry name" value="OLFACTORYR"/>
</dbReference>
<feature type="transmembrane region" description="Helical" evidence="8">
    <location>
        <begin position="90"/>
        <end position="120"/>
    </location>
</feature>
<evidence type="ECO:0000256" key="7">
    <source>
        <dbReference type="ARBA" id="ARBA00023224"/>
    </source>
</evidence>